<keyword evidence="2" id="KW-1185">Reference proteome</keyword>
<proteinExistence type="predicted"/>
<reference evidence="2" key="1">
    <citation type="journal article" date="2019" name="Int. J. Syst. Evol. Microbiol.">
        <title>The Global Catalogue of Microorganisms (GCM) 10K type strain sequencing project: providing services to taxonomists for standard genome sequencing and annotation.</title>
        <authorList>
            <consortium name="The Broad Institute Genomics Platform"/>
            <consortium name="The Broad Institute Genome Sequencing Center for Infectious Disease"/>
            <person name="Wu L."/>
            <person name="Ma J."/>
        </authorList>
    </citation>
    <scope>NUCLEOTIDE SEQUENCE [LARGE SCALE GENOMIC DNA]</scope>
    <source>
        <strain evidence="2">CCUG 61696</strain>
    </source>
</reference>
<protein>
    <submittedName>
        <fullName evidence="1">Efflux RND transporter periplasmic adaptor subunit</fullName>
    </submittedName>
</protein>
<accession>A0ABW3Z9V3</accession>
<sequence>RVLAVRDGVVTELSVTLGVSDANGVEITDGVAPGEALVARAGGFLRDGDRVIAVAPGDGPRTQKQAATEN</sequence>
<name>A0ABW3Z9V3_9HYPH</name>
<gene>
    <name evidence="1" type="ORF">ACFQ4O_13415</name>
</gene>
<dbReference type="EMBL" id="JBHTMX010000150">
    <property type="protein sequence ID" value="MFD1332998.1"/>
    <property type="molecule type" value="Genomic_DNA"/>
</dbReference>
<evidence type="ECO:0000313" key="2">
    <source>
        <dbReference type="Proteomes" id="UP001597171"/>
    </source>
</evidence>
<feature type="non-terminal residue" evidence="1">
    <location>
        <position position="1"/>
    </location>
</feature>
<comment type="caution">
    <text evidence="1">The sequence shown here is derived from an EMBL/GenBank/DDBJ whole genome shotgun (WGS) entry which is preliminary data.</text>
</comment>
<organism evidence="1 2">
    <name type="scientific">Methylopila musalis</name>
    <dbReference type="NCBI Taxonomy" id="1134781"/>
    <lineage>
        <taxon>Bacteria</taxon>
        <taxon>Pseudomonadati</taxon>
        <taxon>Pseudomonadota</taxon>
        <taxon>Alphaproteobacteria</taxon>
        <taxon>Hyphomicrobiales</taxon>
        <taxon>Methylopilaceae</taxon>
        <taxon>Methylopila</taxon>
    </lineage>
</organism>
<dbReference type="Gene3D" id="2.40.420.20">
    <property type="match status" value="1"/>
</dbReference>
<evidence type="ECO:0000313" key="1">
    <source>
        <dbReference type="EMBL" id="MFD1332998.1"/>
    </source>
</evidence>
<dbReference type="Proteomes" id="UP001597171">
    <property type="component" value="Unassembled WGS sequence"/>
</dbReference>